<accession>A0ABX6A381</accession>
<name>A0ABX6A381_9MICO</name>
<dbReference type="RefSeq" id="WP_150333025.1">
    <property type="nucleotide sequence ID" value="NZ_CP044108.1"/>
</dbReference>
<dbReference type="EMBL" id="CP044108">
    <property type="protein sequence ID" value="QEU11638.1"/>
    <property type="molecule type" value="Genomic_DNA"/>
</dbReference>
<gene>
    <name evidence="1" type="ORF">FOB48_04570</name>
</gene>
<dbReference type="Proteomes" id="UP000323865">
    <property type="component" value="Chromosome"/>
</dbReference>
<keyword evidence="2" id="KW-1185">Reference proteome</keyword>
<evidence type="ECO:0000313" key="2">
    <source>
        <dbReference type="Proteomes" id="UP000323865"/>
    </source>
</evidence>
<evidence type="ECO:0000313" key="1">
    <source>
        <dbReference type="EMBL" id="QEU11638.1"/>
    </source>
</evidence>
<evidence type="ECO:0008006" key="3">
    <source>
        <dbReference type="Google" id="ProtNLM"/>
    </source>
</evidence>
<proteinExistence type="predicted"/>
<organism evidence="1 2">
    <name type="scientific">Dermabacter vaginalis</name>
    <dbReference type="NCBI Taxonomy" id="1630135"/>
    <lineage>
        <taxon>Bacteria</taxon>
        <taxon>Bacillati</taxon>
        <taxon>Actinomycetota</taxon>
        <taxon>Actinomycetes</taxon>
        <taxon>Micrococcales</taxon>
        <taxon>Dermabacteraceae</taxon>
        <taxon>Dermabacter</taxon>
    </lineage>
</organism>
<sequence length="171" mass="18609">MHGGSSPRAKEAAARRLQEQAAEREVLKLAHPITVDPSKALLDLVHSTAGEVAYWTARVDHLQSTDEKRLTNGLTKVTEGKDRGGVTTLRQVEATPAVEYRMLVDAKNRLAQYASAALRAGVEERRVKLAESQGALVAQAIRTVLDGLRLTADQQALVPQVVPQALRMLTQ</sequence>
<reference evidence="1 2" key="1">
    <citation type="submission" date="2019-09" db="EMBL/GenBank/DDBJ databases">
        <title>FDA dAtabase for Regulatory Grade micrObial Sequences (FDA-ARGOS): Supporting development and validation of Infectious Disease Dx tests.</title>
        <authorList>
            <person name="Sciortino C."/>
            <person name="Tallon L."/>
            <person name="Sadzewicz L."/>
            <person name="Vavikolanu K."/>
            <person name="Mehta A."/>
            <person name="Aluvathingal J."/>
            <person name="Nadendla S."/>
            <person name="Nandy P."/>
            <person name="Geyer C."/>
            <person name="Yan Y."/>
            <person name="Sichtig H."/>
        </authorList>
    </citation>
    <scope>NUCLEOTIDE SEQUENCE [LARGE SCALE GENOMIC DNA]</scope>
    <source>
        <strain evidence="1 2">FDAARGOS_640</strain>
    </source>
</reference>
<protein>
    <recommendedName>
        <fullName evidence="3">DUF222 domain-containing protein</fullName>
    </recommendedName>
</protein>